<sequence>MDTSGLQPYTSRLVARNGGLHPPPEVMLSWPKPNHIDPEERGWEAPIALLVLQGVTTLVYVARMWARLFLSKNAGLDDLLISLAMLPLFGLTISTVLGIRIYGFQWHVWDQTATTLVTAREASNISIAMAIELNYMVSTTLIKVSILCFYRRITGRLTTQFVYWVWGCIIFCVVYGVVFTFAIIFTCTPVVGFFHIFDIMWRLKNEVTCRNEGAIIVACAAVSSIQDFIICMLPIFLIWNLHISKRQKVGLCGIFGVGIITCVCGILRTYYATYLYYFTYDITWTAYYGWVWTTLEAQLAVICASAPALKVFFRRYFAQYTSRAGYTAPSSGYKTPGLSSFKSFKSPLHTHNSKRSQGSAQRSQCTAGGILGSDVPLDRIKVSQGLDVRVEERDDLSRVSFGSTHGLTALPMPKQPGWTGRSEWVEGCRTVCAALRPGSRGTSRSRSREGDVETGPPF</sequence>
<evidence type="ECO:0000256" key="2">
    <source>
        <dbReference type="ARBA" id="ARBA00022692"/>
    </source>
</evidence>
<dbReference type="PANTHER" id="PTHR33048:SF129">
    <property type="entry name" value="INTEGRAL MEMBRANE PROTEIN-RELATED"/>
    <property type="match status" value="1"/>
</dbReference>
<dbReference type="OrthoDB" id="5329176at2759"/>
<keyword evidence="4 7" id="KW-0472">Membrane</keyword>
<feature type="transmembrane region" description="Helical" evidence="7">
    <location>
        <begin position="291"/>
        <end position="313"/>
    </location>
</feature>
<protein>
    <recommendedName>
        <fullName evidence="8">Rhodopsin domain-containing protein</fullName>
    </recommendedName>
</protein>
<evidence type="ECO:0000313" key="10">
    <source>
        <dbReference type="Proteomes" id="UP000800040"/>
    </source>
</evidence>
<comment type="similarity">
    <text evidence="5">Belongs to the SAT4 family.</text>
</comment>
<dbReference type="InterPro" id="IPR049326">
    <property type="entry name" value="Rhodopsin_dom_fungi"/>
</dbReference>
<feature type="region of interest" description="Disordered" evidence="6">
    <location>
        <begin position="435"/>
        <end position="458"/>
    </location>
</feature>
<evidence type="ECO:0000256" key="7">
    <source>
        <dbReference type="SAM" id="Phobius"/>
    </source>
</evidence>
<feature type="domain" description="Rhodopsin" evidence="8">
    <location>
        <begin position="62"/>
        <end position="315"/>
    </location>
</feature>
<evidence type="ECO:0000256" key="6">
    <source>
        <dbReference type="SAM" id="MobiDB-lite"/>
    </source>
</evidence>
<feature type="transmembrane region" description="Helical" evidence="7">
    <location>
        <begin position="78"/>
        <end position="102"/>
    </location>
</feature>
<organism evidence="9 10">
    <name type="scientific">Decorospora gaudefroyi</name>
    <dbReference type="NCBI Taxonomy" id="184978"/>
    <lineage>
        <taxon>Eukaryota</taxon>
        <taxon>Fungi</taxon>
        <taxon>Dikarya</taxon>
        <taxon>Ascomycota</taxon>
        <taxon>Pezizomycotina</taxon>
        <taxon>Dothideomycetes</taxon>
        <taxon>Pleosporomycetidae</taxon>
        <taxon>Pleosporales</taxon>
        <taxon>Pleosporineae</taxon>
        <taxon>Pleosporaceae</taxon>
        <taxon>Decorospora</taxon>
    </lineage>
</organism>
<dbReference type="PANTHER" id="PTHR33048">
    <property type="entry name" value="PTH11-LIKE INTEGRAL MEMBRANE PROTEIN (AFU_ORTHOLOGUE AFUA_5G11245)"/>
    <property type="match status" value="1"/>
</dbReference>
<dbReference type="Proteomes" id="UP000800040">
    <property type="component" value="Unassembled WGS sequence"/>
</dbReference>
<name>A0A6A5K4M6_9PLEO</name>
<evidence type="ECO:0000256" key="4">
    <source>
        <dbReference type="ARBA" id="ARBA00023136"/>
    </source>
</evidence>
<evidence type="ECO:0000259" key="8">
    <source>
        <dbReference type="Pfam" id="PF20684"/>
    </source>
</evidence>
<evidence type="ECO:0000256" key="1">
    <source>
        <dbReference type="ARBA" id="ARBA00004141"/>
    </source>
</evidence>
<comment type="subcellular location">
    <subcellularLocation>
        <location evidence="1">Membrane</location>
        <topology evidence="1">Multi-pass membrane protein</topology>
    </subcellularLocation>
</comment>
<feature type="transmembrane region" description="Helical" evidence="7">
    <location>
        <begin position="161"/>
        <end position="194"/>
    </location>
</feature>
<feature type="transmembrane region" description="Helical" evidence="7">
    <location>
        <begin position="122"/>
        <end position="149"/>
    </location>
</feature>
<reference evidence="9" key="1">
    <citation type="submission" date="2020-01" db="EMBL/GenBank/DDBJ databases">
        <authorList>
            <consortium name="DOE Joint Genome Institute"/>
            <person name="Haridas S."/>
            <person name="Albert R."/>
            <person name="Binder M."/>
            <person name="Bloem J."/>
            <person name="Labutti K."/>
            <person name="Salamov A."/>
            <person name="Andreopoulos B."/>
            <person name="Baker S.E."/>
            <person name="Barry K."/>
            <person name="Bills G."/>
            <person name="Bluhm B.H."/>
            <person name="Cannon C."/>
            <person name="Castanera R."/>
            <person name="Culley D.E."/>
            <person name="Daum C."/>
            <person name="Ezra D."/>
            <person name="Gonzalez J.B."/>
            <person name="Henrissat B."/>
            <person name="Kuo A."/>
            <person name="Liang C."/>
            <person name="Lipzen A."/>
            <person name="Lutzoni F."/>
            <person name="Magnuson J."/>
            <person name="Mondo S."/>
            <person name="Nolan M."/>
            <person name="Ohm R."/>
            <person name="Pangilinan J."/>
            <person name="Park H.-J."/>
            <person name="Ramirez L."/>
            <person name="Alfaro M."/>
            <person name="Sun H."/>
            <person name="Tritt A."/>
            <person name="Yoshinaga Y."/>
            <person name="Zwiers L.-H."/>
            <person name="Turgeon B.G."/>
            <person name="Goodwin S.B."/>
            <person name="Spatafora J.W."/>
            <person name="Crous P.W."/>
            <person name="Grigoriev I.V."/>
        </authorList>
    </citation>
    <scope>NUCLEOTIDE SEQUENCE</scope>
    <source>
        <strain evidence="9">P77</strain>
    </source>
</reference>
<evidence type="ECO:0000256" key="3">
    <source>
        <dbReference type="ARBA" id="ARBA00022989"/>
    </source>
</evidence>
<evidence type="ECO:0000313" key="9">
    <source>
        <dbReference type="EMBL" id="KAF1831661.1"/>
    </source>
</evidence>
<feature type="transmembrane region" description="Helical" evidence="7">
    <location>
        <begin position="214"/>
        <end position="239"/>
    </location>
</feature>
<evidence type="ECO:0000256" key="5">
    <source>
        <dbReference type="ARBA" id="ARBA00038359"/>
    </source>
</evidence>
<accession>A0A6A5K4M6</accession>
<keyword evidence="3 7" id="KW-1133">Transmembrane helix</keyword>
<dbReference type="AlphaFoldDB" id="A0A6A5K4M6"/>
<dbReference type="InterPro" id="IPR052337">
    <property type="entry name" value="SAT4-like"/>
</dbReference>
<dbReference type="Pfam" id="PF20684">
    <property type="entry name" value="Fung_rhodopsin"/>
    <property type="match status" value="1"/>
</dbReference>
<proteinExistence type="inferred from homology"/>
<dbReference type="EMBL" id="ML975357">
    <property type="protein sequence ID" value="KAF1831661.1"/>
    <property type="molecule type" value="Genomic_DNA"/>
</dbReference>
<gene>
    <name evidence="9" type="ORF">BDW02DRAFT_504756</name>
</gene>
<dbReference type="GO" id="GO:0016020">
    <property type="term" value="C:membrane"/>
    <property type="evidence" value="ECO:0007669"/>
    <property type="project" value="UniProtKB-SubCell"/>
</dbReference>
<keyword evidence="10" id="KW-1185">Reference proteome</keyword>
<keyword evidence="2 7" id="KW-0812">Transmembrane</keyword>
<feature type="transmembrane region" description="Helical" evidence="7">
    <location>
        <begin position="47"/>
        <end position="66"/>
    </location>
</feature>
<feature type="transmembrane region" description="Helical" evidence="7">
    <location>
        <begin position="251"/>
        <end position="271"/>
    </location>
</feature>